<proteinExistence type="predicted"/>
<keyword evidence="2" id="KW-1185">Reference proteome</keyword>
<evidence type="ECO:0000313" key="1">
    <source>
        <dbReference type="EMBL" id="CAK5090458.1"/>
    </source>
</evidence>
<accession>A0ACB1AK47</accession>
<dbReference type="EMBL" id="CAVMJV010000082">
    <property type="protein sequence ID" value="CAK5090458.1"/>
    <property type="molecule type" value="Genomic_DNA"/>
</dbReference>
<sequence>MEGHSSNINHLPNHSLGTGSYLGNIHSVQETPNNLLPKPQPHYQSGITFGNMNDNTQINSAFIPPMSQISQQMYNPYMSTYHQNVFNSETSNTPMNHNSEKMLADEEPVYWLF</sequence>
<reference evidence="1" key="1">
    <citation type="submission" date="2023-11" db="EMBL/GenBank/DDBJ databases">
        <authorList>
            <person name="Poullet M."/>
        </authorList>
    </citation>
    <scope>NUCLEOTIDE SEQUENCE</scope>
    <source>
        <strain evidence="1">E1834</strain>
    </source>
</reference>
<name>A0ACB1AK47_MELEN</name>
<gene>
    <name evidence="1" type="ORF">MENTE1834_LOCUS38247</name>
</gene>
<organism evidence="1 2">
    <name type="scientific">Meloidogyne enterolobii</name>
    <name type="common">Root-knot nematode worm</name>
    <name type="synonym">Meloidogyne mayaguensis</name>
    <dbReference type="NCBI Taxonomy" id="390850"/>
    <lineage>
        <taxon>Eukaryota</taxon>
        <taxon>Metazoa</taxon>
        <taxon>Ecdysozoa</taxon>
        <taxon>Nematoda</taxon>
        <taxon>Chromadorea</taxon>
        <taxon>Rhabditida</taxon>
        <taxon>Tylenchina</taxon>
        <taxon>Tylenchomorpha</taxon>
        <taxon>Tylenchoidea</taxon>
        <taxon>Meloidogynidae</taxon>
        <taxon>Meloidogyninae</taxon>
        <taxon>Meloidogyne</taxon>
    </lineage>
</organism>
<protein>
    <submittedName>
        <fullName evidence="1">Uncharacterized protein</fullName>
    </submittedName>
</protein>
<evidence type="ECO:0000313" key="2">
    <source>
        <dbReference type="Proteomes" id="UP001497535"/>
    </source>
</evidence>
<dbReference type="Proteomes" id="UP001497535">
    <property type="component" value="Unassembled WGS sequence"/>
</dbReference>
<comment type="caution">
    <text evidence="1">The sequence shown here is derived from an EMBL/GenBank/DDBJ whole genome shotgun (WGS) entry which is preliminary data.</text>
</comment>